<dbReference type="Gene3D" id="1.25.40.10">
    <property type="entry name" value="Tetratricopeptide repeat domain"/>
    <property type="match status" value="1"/>
</dbReference>
<feature type="domain" description="Clr5" evidence="2">
    <location>
        <begin position="88"/>
        <end position="140"/>
    </location>
</feature>
<proteinExistence type="predicted"/>
<feature type="region of interest" description="Disordered" evidence="1">
    <location>
        <begin position="370"/>
        <end position="392"/>
    </location>
</feature>
<reference evidence="3" key="1">
    <citation type="journal article" date="2020" name="Stud. Mycol.">
        <title>101 Dothideomycetes genomes: a test case for predicting lifestyles and emergence of pathogens.</title>
        <authorList>
            <person name="Haridas S."/>
            <person name="Albert R."/>
            <person name="Binder M."/>
            <person name="Bloem J."/>
            <person name="Labutti K."/>
            <person name="Salamov A."/>
            <person name="Andreopoulos B."/>
            <person name="Baker S."/>
            <person name="Barry K."/>
            <person name="Bills G."/>
            <person name="Bluhm B."/>
            <person name="Cannon C."/>
            <person name="Castanera R."/>
            <person name="Culley D."/>
            <person name="Daum C."/>
            <person name="Ezra D."/>
            <person name="Gonzalez J."/>
            <person name="Henrissat B."/>
            <person name="Kuo A."/>
            <person name="Liang C."/>
            <person name="Lipzen A."/>
            <person name="Lutzoni F."/>
            <person name="Magnuson J."/>
            <person name="Mondo S."/>
            <person name="Nolan M."/>
            <person name="Ohm R."/>
            <person name="Pangilinan J."/>
            <person name="Park H.-J."/>
            <person name="Ramirez L."/>
            <person name="Alfaro M."/>
            <person name="Sun H."/>
            <person name="Tritt A."/>
            <person name="Yoshinaga Y."/>
            <person name="Zwiers L.-H."/>
            <person name="Turgeon B."/>
            <person name="Goodwin S."/>
            <person name="Spatafora J."/>
            <person name="Crous P."/>
            <person name="Grigoriev I."/>
        </authorList>
    </citation>
    <scope>NUCLEOTIDE SEQUENCE</scope>
    <source>
        <strain evidence="3">CBS 675.92</strain>
    </source>
</reference>
<dbReference type="InterPro" id="IPR025676">
    <property type="entry name" value="Clr5_dom"/>
</dbReference>
<organism evidence="3 4">
    <name type="scientific">Byssothecium circinans</name>
    <dbReference type="NCBI Taxonomy" id="147558"/>
    <lineage>
        <taxon>Eukaryota</taxon>
        <taxon>Fungi</taxon>
        <taxon>Dikarya</taxon>
        <taxon>Ascomycota</taxon>
        <taxon>Pezizomycotina</taxon>
        <taxon>Dothideomycetes</taxon>
        <taxon>Pleosporomycetidae</taxon>
        <taxon>Pleosporales</taxon>
        <taxon>Massarineae</taxon>
        <taxon>Massarinaceae</taxon>
        <taxon>Byssothecium</taxon>
    </lineage>
</organism>
<dbReference type="EMBL" id="ML976986">
    <property type="protein sequence ID" value="KAF1958926.1"/>
    <property type="molecule type" value="Genomic_DNA"/>
</dbReference>
<dbReference type="InterPro" id="IPR011990">
    <property type="entry name" value="TPR-like_helical_dom_sf"/>
</dbReference>
<gene>
    <name evidence="3" type="ORF">CC80DRAFT_533884</name>
</gene>
<feature type="region of interest" description="Disordered" evidence="1">
    <location>
        <begin position="1"/>
        <end position="87"/>
    </location>
</feature>
<evidence type="ECO:0000313" key="4">
    <source>
        <dbReference type="Proteomes" id="UP000800035"/>
    </source>
</evidence>
<dbReference type="Pfam" id="PF14420">
    <property type="entry name" value="Clr5"/>
    <property type="match status" value="1"/>
</dbReference>
<feature type="compositionally biased region" description="Polar residues" evidence="1">
    <location>
        <begin position="26"/>
        <end position="54"/>
    </location>
</feature>
<dbReference type="Proteomes" id="UP000800035">
    <property type="component" value="Unassembled WGS sequence"/>
</dbReference>
<keyword evidence="4" id="KW-1185">Reference proteome</keyword>
<dbReference type="AlphaFoldDB" id="A0A6A5U7Q8"/>
<name>A0A6A5U7Q8_9PLEO</name>
<evidence type="ECO:0000259" key="2">
    <source>
        <dbReference type="Pfam" id="PF14420"/>
    </source>
</evidence>
<dbReference type="PANTHER" id="PTHR38788:SF3">
    <property type="entry name" value="CLR5 DOMAIN-CONTAINING PROTEIN"/>
    <property type="match status" value="1"/>
</dbReference>
<protein>
    <recommendedName>
        <fullName evidence="2">Clr5 domain-containing protein</fullName>
    </recommendedName>
</protein>
<dbReference type="OrthoDB" id="5308957at2759"/>
<sequence>MDQPPYHWGNMLPSPIIYHAEPDGSPSHQESAQPITNPEASGSPSFQHQVSSGQDAMEVDTERRASEALTAHVPNAPQTATTRRRYRDQDWEQHKDLLYRLYMDDRNSLSDVKKVMQEEHNFSPTQKQYKDKFRSWKWAKHLPGDVAQWMVERSDQRRTQGGKDTIFTFKGQSWSRDQAQNSAQRTRKAIIVDTPSDMDWRTPRDAEDHASPNLRPSLIGIQEQEMDVIEERTISRQTLPLSWNGKTRTNLIQILNMARESHRKRDFDNAEAKFCEALEGHRHLLSPTHEETVKIAYELANFYASQDRMMDANRTLESVSEDFIERWGMSHKKTLQHGIDMVDLLKSWGREEDALALLAHAHDAVALTQDERQTRTRSNGRQQVRAHSPASQLQNVVDDIASSPSSARIDHGISTARTYAANMGSGVEKLLKSIEGVCVRDRKTYAVQSLQARAELLKMYNNENTSREHADAYSGATVLLEAVWDAFSWEKEKIRSLDVIEASLELASGLLKGGSRSAGWLFRRIDEQAAIVFGWNDERTIWTLISIGLVHQNFQGWAAATPWFE</sequence>
<accession>A0A6A5U7Q8</accession>
<dbReference type="PANTHER" id="PTHR38788">
    <property type="entry name" value="CLR5 DOMAIN-CONTAINING PROTEIN"/>
    <property type="match status" value="1"/>
</dbReference>
<evidence type="ECO:0000256" key="1">
    <source>
        <dbReference type="SAM" id="MobiDB-lite"/>
    </source>
</evidence>
<evidence type="ECO:0000313" key="3">
    <source>
        <dbReference type="EMBL" id="KAF1958926.1"/>
    </source>
</evidence>